<dbReference type="EMBL" id="VJMG01000015">
    <property type="protein sequence ID" value="TRL40227.1"/>
    <property type="molecule type" value="Genomic_DNA"/>
</dbReference>
<comment type="similarity">
    <text evidence="2">Belongs to the ABC transporter superfamily.</text>
</comment>
<keyword evidence="9" id="KW-1185">Reference proteome</keyword>
<evidence type="ECO:0000256" key="5">
    <source>
        <dbReference type="ARBA" id="ARBA00022840"/>
    </source>
</evidence>
<evidence type="ECO:0000313" key="8">
    <source>
        <dbReference type="EMBL" id="TRL40227.1"/>
    </source>
</evidence>
<dbReference type="GO" id="GO:0005524">
    <property type="term" value="F:ATP binding"/>
    <property type="evidence" value="ECO:0007669"/>
    <property type="project" value="UniProtKB-KW"/>
</dbReference>
<dbReference type="Pfam" id="PF08352">
    <property type="entry name" value="oligo_HPY"/>
    <property type="match status" value="1"/>
</dbReference>
<evidence type="ECO:0000256" key="3">
    <source>
        <dbReference type="ARBA" id="ARBA00022448"/>
    </source>
</evidence>
<dbReference type="GO" id="GO:0055085">
    <property type="term" value="P:transmembrane transport"/>
    <property type="evidence" value="ECO:0007669"/>
    <property type="project" value="UniProtKB-ARBA"/>
</dbReference>
<dbReference type="RefSeq" id="WP_143124337.1">
    <property type="nucleotide sequence ID" value="NZ_VJMG01000015.1"/>
</dbReference>
<dbReference type="PROSITE" id="PS00211">
    <property type="entry name" value="ABC_TRANSPORTER_1"/>
    <property type="match status" value="1"/>
</dbReference>
<evidence type="ECO:0000256" key="2">
    <source>
        <dbReference type="ARBA" id="ARBA00005417"/>
    </source>
</evidence>
<reference evidence="8 9" key="1">
    <citation type="submission" date="2019-07" db="EMBL/GenBank/DDBJ databases">
        <title>Ln-dependent methylotrophs.</title>
        <authorList>
            <person name="Tani A."/>
        </authorList>
    </citation>
    <scope>NUCLEOTIDE SEQUENCE [LARGE SCALE GENOMIC DNA]</scope>
    <source>
        <strain evidence="8 9">SM12</strain>
    </source>
</reference>
<dbReference type="InterPro" id="IPR050319">
    <property type="entry name" value="ABC_transp_ATP-bind"/>
</dbReference>
<organism evidence="8 9">
    <name type="scientific">Rhizobium straminoryzae</name>
    <dbReference type="NCBI Taxonomy" id="1387186"/>
    <lineage>
        <taxon>Bacteria</taxon>
        <taxon>Pseudomonadati</taxon>
        <taxon>Pseudomonadota</taxon>
        <taxon>Alphaproteobacteria</taxon>
        <taxon>Hyphomicrobiales</taxon>
        <taxon>Rhizobiaceae</taxon>
        <taxon>Rhizobium/Agrobacterium group</taxon>
        <taxon>Rhizobium</taxon>
    </lineage>
</organism>
<proteinExistence type="inferred from homology"/>
<keyword evidence="5 8" id="KW-0067">ATP-binding</keyword>
<comment type="caution">
    <text evidence="8">The sequence shown here is derived from an EMBL/GenBank/DDBJ whole genome shotgun (WGS) entry which is preliminary data.</text>
</comment>
<evidence type="ECO:0000256" key="6">
    <source>
        <dbReference type="SAM" id="MobiDB-lite"/>
    </source>
</evidence>
<feature type="compositionally biased region" description="Basic and acidic residues" evidence="6">
    <location>
        <begin position="259"/>
        <end position="269"/>
    </location>
</feature>
<dbReference type="InterPro" id="IPR027417">
    <property type="entry name" value="P-loop_NTPase"/>
</dbReference>
<dbReference type="AlphaFoldDB" id="A0A549TDV7"/>
<name>A0A549TDV7_9HYPH</name>
<evidence type="ECO:0000313" key="9">
    <source>
        <dbReference type="Proteomes" id="UP000316801"/>
    </source>
</evidence>
<keyword evidence="3" id="KW-0813">Transport</keyword>
<dbReference type="Gene3D" id="3.40.50.300">
    <property type="entry name" value="P-loop containing nucleotide triphosphate hydrolases"/>
    <property type="match status" value="1"/>
</dbReference>
<dbReference type="InterPro" id="IPR013563">
    <property type="entry name" value="Oligopep_ABC_C"/>
</dbReference>
<protein>
    <submittedName>
        <fullName evidence="8">ATP-binding cassette domain-containing protein</fullName>
    </submittedName>
</protein>
<gene>
    <name evidence="8" type="ORF">FNA46_06670</name>
</gene>
<dbReference type="SUPFAM" id="SSF52540">
    <property type="entry name" value="P-loop containing nucleoside triphosphate hydrolases"/>
    <property type="match status" value="1"/>
</dbReference>
<dbReference type="Proteomes" id="UP000316801">
    <property type="component" value="Unassembled WGS sequence"/>
</dbReference>
<dbReference type="InterPro" id="IPR003593">
    <property type="entry name" value="AAA+_ATPase"/>
</dbReference>
<dbReference type="Pfam" id="PF00005">
    <property type="entry name" value="ABC_tran"/>
    <property type="match status" value="1"/>
</dbReference>
<comment type="subcellular location">
    <subcellularLocation>
        <location evidence="1">Cell inner membrane</location>
        <topology evidence="1">Peripheral membrane protein</topology>
    </subcellularLocation>
</comment>
<dbReference type="GO" id="GO:0005886">
    <property type="term" value="C:plasma membrane"/>
    <property type="evidence" value="ECO:0007669"/>
    <property type="project" value="UniProtKB-SubCell"/>
</dbReference>
<dbReference type="CDD" id="cd03257">
    <property type="entry name" value="ABC_NikE_OppD_transporters"/>
    <property type="match status" value="1"/>
</dbReference>
<dbReference type="GO" id="GO:0016887">
    <property type="term" value="F:ATP hydrolysis activity"/>
    <property type="evidence" value="ECO:0007669"/>
    <property type="project" value="InterPro"/>
</dbReference>
<evidence type="ECO:0000256" key="1">
    <source>
        <dbReference type="ARBA" id="ARBA00004417"/>
    </source>
</evidence>
<dbReference type="PANTHER" id="PTHR43776:SF7">
    <property type="entry name" value="D,D-DIPEPTIDE TRANSPORT ATP-BINDING PROTEIN DDPF-RELATED"/>
    <property type="match status" value="1"/>
</dbReference>
<sequence>MSDNTDVLVADKLVRHFKTGKGQTVHAVNDVSLSIAPGETLALVGESGCGKSTLGRMIMGLDRPDSGAVHLLGRDLARMGNRDLHTARRSVQMIFQDPSASLDPRWTAEAIVREPLDNFRIGTSAERRDHVLQLLSKVGLRPDQAKRYPHELSGGQRQRLGIARALATRPRLVVADEPVSALDVSIRAQVINLLCDLRDEMKLSLLFISHDIGVVSHISNRIAVMYLGRIVEAGETAAVLNAPQHPYTVGLLESVPRPRPADRRQRAPLEGDPPSPINLPSGCAFRTRCPMAVDVCANVVPPLRPTAPGRFSACHRADDMTKKELLNV</sequence>
<dbReference type="PROSITE" id="PS50893">
    <property type="entry name" value="ABC_TRANSPORTER_2"/>
    <property type="match status" value="1"/>
</dbReference>
<accession>A0A549TDV7</accession>
<dbReference type="FunFam" id="3.40.50.300:FF:000016">
    <property type="entry name" value="Oligopeptide ABC transporter ATP-binding component"/>
    <property type="match status" value="1"/>
</dbReference>
<feature type="region of interest" description="Disordered" evidence="6">
    <location>
        <begin position="252"/>
        <end position="275"/>
    </location>
</feature>
<dbReference type="NCBIfam" id="TIGR01727">
    <property type="entry name" value="oligo_HPY"/>
    <property type="match status" value="1"/>
</dbReference>
<dbReference type="GO" id="GO:0015833">
    <property type="term" value="P:peptide transport"/>
    <property type="evidence" value="ECO:0007669"/>
    <property type="project" value="InterPro"/>
</dbReference>
<dbReference type="SMART" id="SM00382">
    <property type="entry name" value="AAA"/>
    <property type="match status" value="1"/>
</dbReference>
<dbReference type="InterPro" id="IPR003439">
    <property type="entry name" value="ABC_transporter-like_ATP-bd"/>
</dbReference>
<feature type="domain" description="ABC transporter" evidence="7">
    <location>
        <begin position="8"/>
        <end position="252"/>
    </location>
</feature>
<evidence type="ECO:0000259" key="7">
    <source>
        <dbReference type="PROSITE" id="PS50893"/>
    </source>
</evidence>
<dbReference type="PANTHER" id="PTHR43776">
    <property type="entry name" value="TRANSPORT ATP-BINDING PROTEIN"/>
    <property type="match status" value="1"/>
</dbReference>
<evidence type="ECO:0000256" key="4">
    <source>
        <dbReference type="ARBA" id="ARBA00022741"/>
    </source>
</evidence>
<dbReference type="InterPro" id="IPR017871">
    <property type="entry name" value="ABC_transporter-like_CS"/>
</dbReference>
<keyword evidence="4" id="KW-0547">Nucleotide-binding</keyword>